<evidence type="ECO:0000313" key="2">
    <source>
        <dbReference type="EMBL" id="KAB7462044.1"/>
    </source>
</evidence>
<reference evidence="3" key="2">
    <citation type="submission" date="2019-11" db="EMBL/GenBank/DDBJ databases">
        <authorList>
            <person name="Feng L."/>
        </authorList>
    </citation>
    <scope>NUCLEOTIDE SEQUENCE</scope>
    <source>
        <strain evidence="3">BdentiumLFYP24</strain>
    </source>
</reference>
<dbReference type="AlphaFoldDB" id="A0A6N2S652"/>
<sequence length="70" mass="7927">MRFEGEREAGEPIAGTVAVRKATARKRRPDHCRAGPMRSSRGHESMGEASDEFRDALERAMSRQLRELLD</sequence>
<dbReference type="Proteomes" id="UP000429211">
    <property type="component" value="Unassembled WGS sequence"/>
</dbReference>
<accession>A0A6N2S652</accession>
<reference evidence="2 4" key="1">
    <citation type="journal article" date="2019" name="Nat. Med.">
        <title>A library of human gut bacterial isolates paired with longitudinal multiomics data enables mechanistic microbiome research.</title>
        <authorList>
            <person name="Poyet M."/>
            <person name="Groussin M."/>
            <person name="Gibbons S.M."/>
            <person name="Avila-Pacheco J."/>
            <person name="Jiang X."/>
            <person name="Kearney S.M."/>
            <person name="Perrotta A.R."/>
            <person name="Berdy B."/>
            <person name="Zhao S."/>
            <person name="Lieberman T.D."/>
            <person name="Swanson P.K."/>
            <person name="Smith M."/>
            <person name="Roesemann S."/>
            <person name="Alexander J.E."/>
            <person name="Rich S.A."/>
            <person name="Livny J."/>
            <person name="Vlamakis H."/>
            <person name="Clish C."/>
            <person name="Bullock K."/>
            <person name="Deik A."/>
            <person name="Scott J."/>
            <person name="Pierce K.A."/>
            <person name="Xavier R.J."/>
            <person name="Alm E.J."/>
        </authorList>
    </citation>
    <scope>NUCLEOTIDE SEQUENCE [LARGE SCALE GENOMIC DNA]</scope>
    <source>
        <strain evidence="2 4">BIOML-A2</strain>
    </source>
</reference>
<name>A0A6N2S652_9BIFI</name>
<evidence type="ECO:0000256" key="1">
    <source>
        <dbReference type="SAM" id="MobiDB-lite"/>
    </source>
</evidence>
<dbReference type="EMBL" id="WDPD01000002">
    <property type="protein sequence ID" value="KAB7462044.1"/>
    <property type="molecule type" value="Genomic_DNA"/>
</dbReference>
<evidence type="ECO:0000313" key="4">
    <source>
        <dbReference type="Proteomes" id="UP000429211"/>
    </source>
</evidence>
<protein>
    <submittedName>
        <fullName evidence="2">Transposase</fullName>
    </submittedName>
</protein>
<proteinExistence type="predicted"/>
<evidence type="ECO:0000313" key="3">
    <source>
        <dbReference type="EMBL" id="VYS86940.1"/>
    </source>
</evidence>
<dbReference type="EMBL" id="CACRSP010000003">
    <property type="protein sequence ID" value="VYS86940.1"/>
    <property type="molecule type" value="Genomic_DNA"/>
</dbReference>
<feature type="region of interest" description="Disordered" evidence="1">
    <location>
        <begin position="20"/>
        <end position="51"/>
    </location>
</feature>
<feature type="compositionally biased region" description="Basic and acidic residues" evidence="1">
    <location>
        <begin position="41"/>
        <end position="51"/>
    </location>
</feature>
<gene>
    <name evidence="3" type="ORF">BDLFYP24_01273</name>
    <name evidence="2" type="ORF">GBB04_03455</name>
</gene>
<organism evidence="3">
    <name type="scientific">Bifidobacterium dentium</name>
    <dbReference type="NCBI Taxonomy" id="1689"/>
    <lineage>
        <taxon>Bacteria</taxon>
        <taxon>Bacillati</taxon>
        <taxon>Actinomycetota</taxon>
        <taxon>Actinomycetes</taxon>
        <taxon>Bifidobacteriales</taxon>
        <taxon>Bifidobacteriaceae</taxon>
        <taxon>Bifidobacterium</taxon>
    </lineage>
</organism>